<accession>A0A552DMS1</accession>
<evidence type="ECO:0000259" key="1">
    <source>
        <dbReference type="Pfam" id="PF13340"/>
    </source>
</evidence>
<proteinExistence type="predicted"/>
<dbReference type="AlphaFoldDB" id="A0A552DMS1"/>
<dbReference type="InterPro" id="IPR025161">
    <property type="entry name" value="IS402-like_dom"/>
</dbReference>
<sequence>MAKEEIDWPPPKGTKRQILDGILYQLKNGCNWREFPKDFSPYSTMFWHYKQWKSQGIMVLRFVLCNGRGL</sequence>
<feature type="domain" description="Insertion element IS402-like" evidence="1">
    <location>
        <begin position="10"/>
        <end position="58"/>
    </location>
</feature>
<name>A0A552DMS1_MICAE</name>
<comment type="caution">
    <text evidence="2">The sequence shown here is derived from an EMBL/GenBank/DDBJ whole genome shotgun (WGS) entry which is preliminary data.</text>
</comment>
<organism evidence="2 3">
    <name type="scientific">Microcystis aeruginosa Ma_QC_B_20070730_S2</name>
    <dbReference type="NCBI Taxonomy" id="2486256"/>
    <lineage>
        <taxon>Bacteria</taxon>
        <taxon>Bacillati</taxon>
        <taxon>Cyanobacteriota</taxon>
        <taxon>Cyanophyceae</taxon>
        <taxon>Oscillatoriophycideae</taxon>
        <taxon>Chroococcales</taxon>
        <taxon>Microcystaceae</taxon>
        <taxon>Microcystis</taxon>
    </lineage>
</organism>
<dbReference type="Proteomes" id="UP000320551">
    <property type="component" value="Unassembled WGS sequence"/>
</dbReference>
<reference evidence="2 3" key="1">
    <citation type="submission" date="2019-01" db="EMBL/GenBank/DDBJ databases">
        <title>Coherence of Microcystis species and biogeography revealed through population genomics.</title>
        <authorList>
            <person name="Perez-Carrascal O.M."/>
            <person name="Terrat Y."/>
            <person name="Giani A."/>
            <person name="Fortin N."/>
            <person name="Tromas N."/>
            <person name="Shapiro B.J."/>
        </authorList>
    </citation>
    <scope>NUCLEOTIDE SEQUENCE [LARGE SCALE GENOMIC DNA]</scope>
    <source>
        <strain evidence="2">Ma_QC_B_20070730_S2</strain>
    </source>
</reference>
<evidence type="ECO:0000313" key="3">
    <source>
        <dbReference type="Proteomes" id="UP000320551"/>
    </source>
</evidence>
<dbReference type="EMBL" id="SFBK01000170">
    <property type="protein sequence ID" value="TRU23520.1"/>
    <property type="molecule type" value="Genomic_DNA"/>
</dbReference>
<dbReference type="PANTHER" id="PTHR46637:SF1">
    <property type="entry name" value="BLL5188 PROTEIN"/>
    <property type="match status" value="1"/>
</dbReference>
<dbReference type="InterPro" id="IPR052909">
    <property type="entry name" value="Transposase_6_like"/>
</dbReference>
<protein>
    <submittedName>
        <fullName evidence="2">Transposase</fullName>
    </submittedName>
</protein>
<gene>
    <name evidence="2" type="ORF">EWV80_12740</name>
</gene>
<dbReference type="Pfam" id="PF13340">
    <property type="entry name" value="DUF4096"/>
    <property type="match status" value="1"/>
</dbReference>
<evidence type="ECO:0000313" key="2">
    <source>
        <dbReference type="EMBL" id="TRU23520.1"/>
    </source>
</evidence>
<dbReference type="PANTHER" id="PTHR46637">
    <property type="entry name" value="TIS1421-TRANSPOSASE PROTEIN A"/>
    <property type="match status" value="1"/>
</dbReference>